<protein>
    <recommendedName>
        <fullName evidence="3">DUF1827 domain-containing protein</fullName>
    </recommendedName>
</protein>
<evidence type="ECO:0000313" key="1">
    <source>
        <dbReference type="EMBL" id="BDG67474.1"/>
    </source>
</evidence>
<dbReference type="Proteomes" id="UP000831692">
    <property type="component" value="Chromosome"/>
</dbReference>
<dbReference type="InterPro" id="IPR014959">
    <property type="entry name" value="DUF1827"/>
</dbReference>
<dbReference type="Gene3D" id="3.40.1720.10">
    <property type="entry name" value="Streptococcus thermophilus LMG 18311 protein like"/>
    <property type="match status" value="1"/>
</dbReference>
<proteinExistence type="predicted"/>
<name>A0ABM7XR11_9ENTE</name>
<organism evidence="1 2">
    <name type="scientific">Enterococcus innesii</name>
    <dbReference type="NCBI Taxonomy" id="2839759"/>
    <lineage>
        <taxon>Bacteria</taxon>
        <taxon>Bacillati</taxon>
        <taxon>Bacillota</taxon>
        <taxon>Bacilli</taxon>
        <taxon>Lactobacillales</taxon>
        <taxon>Enterococcaceae</taxon>
        <taxon>Enterococcus</taxon>
    </lineage>
</organism>
<dbReference type="Pfam" id="PF08860">
    <property type="entry name" value="DUF1827"/>
    <property type="match status" value="1"/>
</dbReference>
<gene>
    <name evidence="1" type="ORF">ENLAB_10380</name>
</gene>
<keyword evidence="2" id="KW-1185">Reference proteome</keyword>
<evidence type="ECO:0000313" key="2">
    <source>
        <dbReference type="Proteomes" id="UP000831692"/>
    </source>
</evidence>
<accession>A0ABM7XR11</accession>
<sequence>MKLIETPVNQNLNMETFYPNISKYLFDKIAIKYYKLYSLDRTQILYVDSFDTISLVLINNKKKISREEVDTAIHRLLKVDRKDVTVNVNIRKEMEARGITFSKPRKDVILVQLPVKEH</sequence>
<dbReference type="GeneID" id="83457024"/>
<dbReference type="InterPro" id="IPR038226">
    <property type="entry name" value="LMG18311-like_sf"/>
</dbReference>
<reference evidence="1 2" key="1">
    <citation type="submission" date="2022-03" db="EMBL/GenBank/DDBJ databases">
        <title>Complete genome sequence of Enterococcus innesii DB-1.</title>
        <authorList>
            <person name="Fukuda D."/>
            <person name="Nolasco-Hipolito C."/>
        </authorList>
    </citation>
    <scope>NUCLEOTIDE SEQUENCE [LARGE SCALE GENOMIC DNA]</scope>
    <source>
        <strain evidence="1 2">DB-1</strain>
    </source>
</reference>
<evidence type="ECO:0008006" key="3">
    <source>
        <dbReference type="Google" id="ProtNLM"/>
    </source>
</evidence>
<dbReference type="RefSeq" id="WP_077451954.1">
    <property type="nucleotide sequence ID" value="NZ_AP025635.1"/>
</dbReference>
<dbReference type="EMBL" id="AP025635">
    <property type="protein sequence ID" value="BDG67474.1"/>
    <property type="molecule type" value="Genomic_DNA"/>
</dbReference>